<organism evidence="1 2">
    <name type="scientific">Novilysobacter avium</name>
    <dbReference type="NCBI Taxonomy" id="2781023"/>
    <lineage>
        <taxon>Bacteria</taxon>
        <taxon>Pseudomonadati</taxon>
        <taxon>Pseudomonadota</taxon>
        <taxon>Gammaproteobacteria</taxon>
        <taxon>Lysobacterales</taxon>
        <taxon>Lysobacteraceae</taxon>
        <taxon>Novilysobacter</taxon>
    </lineage>
</organism>
<keyword evidence="2" id="KW-1185">Reference proteome</keyword>
<accession>A0A7S6ZUL2</accession>
<dbReference type="Proteomes" id="UP000593932">
    <property type="component" value="Chromosome"/>
</dbReference>
<dbReference type="EMBL" id="CP063657">
    <property type="protein sequence ID" value="QOW21784.1"/>
    <property type="molecule type" value="Genomic_DNA"/>
</dbReference>
<sequence>MIALHNIGQRSRFVARCYPETFDDMYPDSETITSQKLSTSLGKTPMLAGAPDMAFTSIGPPERPIGCPHPLEVALIGAEWDGLRDLPAYGGGVQWVERATPATAFVLQVNAGGYAGEGVSIIVNAGQDTQTEVDPIDAAWQWPGSMRTALDAFAAAVLIPCSFPGLISLDYQDFRVGLQRRAACITVMRKTGGNLESVLSQFDREVTGPLAATTRDDFTSVHVSVPVDLASMSTVDWVASKIEPSAHIGELIFSLTAHRGDEIEVTIFTVRPPPSVLGCQ</sequence>
<name>A0A7S6ZUL2_9GAMM</name>
<protein>
    <submittedName>
        <fullName evidence="1">Uncharacterized protein</fullName>
    </submittedName>
</protein>
<dbReference type="RefSeq" id="WP_194034342.1">
    <property type="nucleotide sequence ID" value="NZ_CP063657.1"/>
</dbReference>
<evidence type="ECO:0000313" key="1">
    <source>
        <dbReference type="EMBL" id="QOW21784.1"/>
    </source>
</evidence>
<reference evidence="1 2" key="1">
    <citation type="submission" date="2020-10" db="EMBL/GenBank/DDBJ databases">
        <title>complete genome sequencing of Lysobacter sp. H23M41.</title>
        <authorList>
            <person name="Bae J.-W."/>
            <person name="Lee S.-Y."/>
        </authorList>
    </citation>
    <scope>NUCLEOTIDE SEQUENCE [LARGE SCALE GENOMIC DNA]</scope>
    <source>
        <strain evidence="1 2">H23M41</strain>
    </source>
</reference>
<evidence type="ECO:0000313" key="2">
    <source>
        <dbReference type="Proteomes" id="UP000593932"/>
    </source>
</evidence>
<proteinExistence type="predicted"/>
<gene>
    <name evidence="1" type="ORF">INQ42_11215</name>
</gene>